<keyword evidence="3" id="KW-0808">Transferase</keyword>
<dbReference type="PANTHER" id="PTHR33273:SF2">
    <property type="entry name" value="ENDONUCLEASE_EXONUCLEASE_PHOSPHATASE DOMAIN-CONTAINING PROTEIN"/>
    <property type="match status" value="1"/>
</dbReference>
<dbReference type="InterPro" id="IPR005135">
    <property type="entry name" value="Endo/exonuclease/phosphatase"/>
</dbReference>
<keyword evidence="4" id="KW-1185">Reference proteome</keyword>
<organism evidence="3 4">
    <name type="scientific">Argiope bruennichi</name>
    <name type="common">Wasp spider</name>
    <name type="synonym">Aranea bruennichi</name>
    <dbReference type="NCBI Taxonomy" id="94029"/>
    <lineage>
        <taxon>Eukaryota</taxon>
        <taxon>Metazoa</taxon>
        <taxon>Ecdysozoa</taxon>
        <taxon>Arthropoda</taxon>
        <taxon>Chelicerata</taxon>
        <taxon>Arachnida</taxon>
        <taxon>Araneae</taxon>
        <taxon>Araneomorphae</taxon>
        <taxon>Entelegynae</taxon>
        <taxon>Araneoidea</taxon>
        <taxon>Araneidae</taxon>
        <taxon>Argiope</taxon>
    </lineage>
</organism>
<feature type="region of interest" description="Disordered" evidence="1">
    <location>
        <begin position="775"/>
        <end position="795"/>
    </location>
</feature>
<dbReference type="Pfam" id="PF14529">
    <property type="entry name" value="Exo_endo_phos_2"/>
    <property type="match status" value="1"/>
</dbReference>
<feature type="compositionally biased region" description="Polar residues" evidence="1">
    <location>
        <begin position="785"/>
        <end position="795"/>
    </location>
</feature>
<protein>
    <submittedName>
        <fullName evidence="3">Putative RNA-directed DNA polymerase like protein</fullName>
    </submittedName>
</protein>
<keyword evidence="3" id="KW-0548">Nucleotidyltransferase</keyword>
<evidence type="ECO:0000256" key="1">
    <source>
        <dbReference type="SAM" id="MobiDB-lite"/>
    </source>
</evidence>
<reference evidence="3" key="2">
    <citation type="submission" date="2020-06" db="EMBL/GenBank/DDBJ databases">
        <authorList>
            <person name="Sheffer M."/>
        </authorList>
    </citation>
    <scope>NUCLEOTIDE SEQUENCE</scope>
</reference>
<dbReference type="EMBL" id="JABXBU010000030">
    <property type="protein sequence ID" value="KAF8785184.1"/>
    <property type="molecule type" value="Genomic_DNA"/>
</dbReference>
<dbReference type="PANTHER" id="PTHR33273">
    <property type="entry name" value="DOMAIN-CONTAINING PROTEIN, PUTATIVE-RELATED"/>
    <property type="match status" value="1"/>
</dbReference>
<feature type="domain" description="Endonuclease/exonuclease/phosphatase" evidence="2">
    <location>
        <begin position="492"/>
        <end position="601"/>
    </location>
</feature>
<accession>A0A8T0F221</accession>
<keyword evidence="3" id="KW-0695">RNA-directed DNA polymerase</keyword>
<evidence type="ECO:0000313" key="3">
    <source>
        <dbReference type="EMBL" id="KAF8785184.1"/>
    </source>
</evidence>
<dbReference type="SUPFAM" id="SSF56219">
    <property type="entry name" value="DNase I-like"/>
    <property type="match status" value="1"/>
</dbReference>
<gene>
    <name evidence="3" type="ORF">HNY73_010758</name>
</gene>
<feature type="compositionally biased region" description="Acidic residues" evidence="1">
    <location>
        <begin position="775"/>
        <end position="784"/>
    </location>
</feature>
<name>A0A8T0F221_ARGBR</name>
<sequence>MSAEEFSLDKFLQTYLQEDLTPQRIQRSIHLLRVLEIDHPDQAEKIQDLIEKFQEFLDLITTGEDIQTGKMHSISNTAIVHTNPHPPSQVLTTNDADSEAQIGHGKIEMEIHQDPEAIKINSKKTAKINVPKNRNPAIFNGEDQIIEIDEDNDEGFQTQKTRNNHKRRLSDEARTVKKPLIEKNNAIETKNKFSLLENMQDKTIDPHIPPVVFKRTNNYQTIIKRLNETHNVKCKAKPSGKFFHLYCETAKDHRKLTKYFDEEKIEYYVISSRAEKPTKIVIKGLPIDTPREDIKEKLTKKGKMRNLRRESRFAQLPAKKNSEVVQKKCANCGGPHTASYRGCPKFPKINVNQNREIQQGKSFASLIKKPNTQPIPASYKAPTTPTPQKAAEVPIQLAENSQDLADIFEDFAERIKPDIIAVQETHLRPTDRLKIPNYSFYSTPSRTGRGIRGTGIFVKNNLDYTHYHNPTLRHIEATIIKIKVLGTKDDSINIISTYISPACNSEFTLDIEALVQTNYSTILIGDLSAKHRQWNCERANPQGINLYSFIKKLKMKIIAPDKPTRYSATSETIIDLAITRNMHFTSIIETLTDLSSDHLSIVLHININEINKQEIFRLRPNWKKFRDHLIDNTALIRTNLLAPDPPEFLRPDPSFSGLVSEGPNVPEMMDEADKEILMEASPEFMELLRQDDELQANMRKILHDMEYAKNLDYVMDNSLVMKRLYRLLHQQMGKWHTLILSIPPNLYDNEVFKSTCMEFKGKLIEYGYCSDEEQISDSSNEEELGNSNDKNLVLE</sequence>
<reference evidence="3" key="1">
    <citation type="journal article" date="2020" name="bioRxiv">
        <title>Chromosome-level reference genome of the European wasp spider Argiope bruennichi: a resource for studies on range expansion and evolutionary adaptation.</title>
        <authorList>
            <person name="Sheffer M.M."/>
            <person name="Hoppe A."/>
            <person name="Krehenwinkel H."/>
            <person name="Uhl G."/>
            <person name="Kuss A.W."/>
            <person name="Jensen L."/>
            <person name="Jensen C."/>
            <person name="Gillespie R.G."/>
            <person name="Hoff K.J."/>
            <person name="Prost S."/>
        </authorList>
    </citation>
    <scope>NUCLEOTIDE SEQUENCE</scope>
</reference>
<comment type="caution">
    <text evidence="3">The sequence shown here is derived from an EMBL/GenBank/DDBJ whole genome shotgun (WGS) entry which is preliminary data.</text>
</comment>
<dbReference type="AlphaFoldDB" id="A0A8T0F221"/>
<proteinExistence type="predicted"/>
<evidence type="ECO:0000259" key="2">
    <source>
        <dbReference type="Pfam" id="PF14529"/>
    </source>
</evidence>
<dbReference type="Proteomes" id="UP000807504">
    <property type="component" value="Unassembled WGS sequence"/>
</dbReference>
<dbReference type="Gene3D" id="3.60.10.10">
    <property type="entry name" value="Endonuclease/exonuclease/phosphatase"/>
    <property type="match status" value="1"/>
</dbReference>
<dbReference type="GO" id="GO:0003964">
    <property type="term" value="F:RNA-directed DNA polymerase activity"/>
    <property type="evidence" value="ECO:0007669"/>
    <property type="project" value="UniProtKB-KW"/>
</dbReference>
<evidence type="ECO:0000313" key="4">
    <source>
        <dbReference type="Proteomes" id="UP000807504"/>
    </source>
</evidence>
<dbReference type="InterPro" id="IPR036691">
    <property type="entry name" value="Endo/exonu/phosph_ase_sf"/>
</dbReference>